<evidence type="ECO:0000256" key="2">
    <source>
        <dbReference type="ARBA" id="ARBA00012840"/>
    </source>
</evidence>
<feature type="binding site" evidence="8">
    <location>
        <position position="241"/>
    </location>
    <ligand>
        <name>L-serine</name>
        <dbReference type="ChEBI" id="CHEBI:33384"/>
    </ligand>
</feature>
<dbReference type="GO" id="GO:0004828">
    <property type="term" value="F:serine-tRNA ligase activity"/>
    <property type="evidence" value="ECO:0007669"/>
    <property type="project" value="UniProtKB-EC"/>
</dbReference>
<dbReference type="PANTHER" id="PTHR11778">
    <property type="entry name" value="SERYL-TRNA SYNTHETASE"/>
    <property type="match status" value="1"/>
</dbReference>
<keyword evidence="5 9" id="KW-0067">ATP-binding</keyword>
<keyword evidence="3" id="KW-0436">Ligase</keyword>
<evidence type="ECO:0000256" key="4">
    <source>
        <dbReference type="ARBA" id="ARBA00022741"/>
    </source>
</evidence>
<evidence type="ECO:0000313" key="11">
    <source>
        <dbReference type="EMBL" id="SSX06950.1"/>
    </source>
</evidence>
<evidence type="ECO:0000313" key="12">
    <source>
        <dbReference type="EMBL" id="SSX27294.1"/>
    </source>
</evidence>
<keyword evidence="4" id="KW-0547">Nucleotide-binding</keyword>
<dbReference type="InterPro" id="IPR006195">
    <property type="entry name" value="aa-tRNA-synth_II"/>
</dbReference>
<evidence type="ECO:0000256" key="9">
    <source>
        <dbReference type="PIRSR" id="PIRSR001529-2"/>
    </source>
</evidence>
<dbReference type="PRINTS" id="PR00981">
    <property type="entry name" value="TRNASYNTHSER"/>
</dbReference>
<comment type="similarity">
    <text evidence="1">Belongs to the class-II aminoacyl-tRNA synthetase family. Type-1 seryl-tRNA synthetase subfamily.</text>
</comment>
<dbReference type="SUPFAM" id="SSF55681">
    <property type="entry name" value="Class II aaRS and biotin synthetases"/>
    <property type="match status" value="1"/>
</dbReference>
<dbReference type="EMBL" id="UFQS01000794">
    <property type="protein sequence ID" value="SSX06950.1"/>
    <property type="molecule type" value="Genomic_DNA"/>
</dbReference>
<feature type="binding site" evidence="8">
    <location>
        <position position="219"/>
    </location>
    <ligand>
        <name>L-serine</name>
        <dbReference type="ChEBI" id="CHEBI:33384"/>
    </ligand>
</feature>
<evidence type="ECO:0000256" key="5">
    <source>
        <dbReference type="ARBA" id="ARBA00022840"/>
    </source>
</evidence>
<dbReference type="AlphaFoldDB" id="A0A336MAC5"/>
<reference evidence="11" key="1">
    <citation type="submission" date="2018-04" db="EMBL/GenBank/DDBJ databases">
        <authorList>
            <person name="Go L.Y."/>
            <person name="Mitchell J.A."/>
        </authorList>
    </citation>
    <scope>NUCLEOTIDE SEQUENCE</scope>
    <source>
        <tissue evidence="11">Whole organism</tissue>
    </source>
</reference>
<name>A0A336MAC5_CULSO</name>
<dbReference type="GO" id="GO:0005524">
    <property type="term" value="F:ATP binding"/>
    <property type="evidence" value="ECO:0007669"/>
    <property type="project" value="UniProtKB-KW"/>
</dbReference>
<evidence type="ECO:0000256" key="8">
    <source>
        <dbReference type="PIRSR" id="PIRSR001529-1"/>
    </source>
</evidence>
<dbReference type="Gene3D" id="3.30.930.10">
    <property type="entry name" value="Bira Bifunctional Protein, Domain 2"/>
    <property type="match status" value="1"/>
</dbReference>
<feature type="binding site" evidence="9">
    <location>
        <begin position="305"/>
        <end position="308"/>
    </location>
    <ligand>
        <name>ATP</name>
        <dbReference type="ChEBI" id="CHEBI:30616"/>
    </ligand>
</feature>
<organism evidence="12">
    <name type="scientific">Culicoides sonorensis</name>
    <name type="common">Biting midge</name>
    <dbReference type="NCBI Taxonomy" id="179676"/>
    <lineage>
        <taxon>Eukaryota</taxon>
        <taxon>Metazoa</taxon>
        <taxon>Ecdysozoa</taxon>
        <taxon>Arthropoda</taxon>
        <taxon>Hexapoda</taxon>
        <taxon>Insecta</taxon>
        <taxon>Pterygota</taxon>
        <taxon>Neoptera</taxon>
        <taxon>Endopterygota</taxon>
        <taxon>Diptera</taxon>
        <taxon>Nematocera</taxon>
        <taxon>Chironomoidea</taxon>
        <taxon>Ceratopogonidae</taxon>
        <taxon>Ceratopogoninae</taxon>
        <taxon>Culicoides</taxon>
        <taxon>Monoculicoides</taxon>
    </lineage>
</organism>
<gene>
    <name evidence="12" type="primary">CSON014366</name>
</gene>
<reference evidence="12" key="2">
    <citation type="submission" date="2018-07" db="EMBL/GenBank/DDBJ databases">
        <authorList>
            <person name="Quirk P.G."/>
            <person name="Krulwich T.A."/>
        </authorList>
    </citation>
    <scope>NUCLEOTIDE SEQUENCE</scope>
</reference>
<dbReference type="VEuPathDB" id="VectorBase:CSON014366"/>
<dbReference type="InterPro" id="IPR045864">
    <property type="entry name" value="aa-tRNA-synth_II/BPL/LPL"/>
</dbReference>
<sequence length="396" mass="45316">MLSSKVLHNLRNRYIDRFFSSVTNPCNFDLLKESLKARNRHDLLNEIESKGIENIDHKQLPNLIHPSVISYGDAPKTESTINEIRKFPKQPPTFHTICHKLNLLRMDVGQYAGSRSYYLMNDLAALETSLILYAVNRLRSKNFELISVPDILPAKNIEACGMQVHGERNQVYKLSKKTDGSEMCLSGTSEMALATYLSGKTFKVDELPKRFMAVSRCFRAETSNLNEEKGIYRVHQFNKVEMFGVCGPEQSEEFLNEFKTIQIDLFKDLGLHCKVLDMPPFELGSPAYRKYDIESWMPGREMFGELSSCSNCTDYQSSRLNIKLENGEFAHTINGTAAAIPRLLIAIIENFQNPKGFIEIPKVLRKYMKKDRITKTKVLPEVKLVKEISKESLLEN</sequence>
<protein>
    <recommendedName>
        <fullName evidence="2">serine--tRNA ligase</fullName>
        <ecNumber evidence="2">6.1.1.11</ecNumber>
    </recommendedName>
    <alternativeName>
        <fullName evidence="7">Seryl-tRNA synthetase</fullName>
    </alternativeName>
</protein>
<evidence type="ECO:0000256" key="6">
    <source>
        <dbReference type="ARBA" id="ARBA00023146"/>
    </source>
</evidence>
<dbReference type="PIRSF" id="PIRSF001529">
    <property type="entry name" value="Ser-tRNA-synth_IIa"/>
    <property type="match status" value="1"/>
</dbReference>
<evidence type="ECO:0000256" key="7">
    <source>
        <dbReference type="ARBA" id="ARBA00031113"/>
    </source>
</evidence>
<feature type="binding site" evidence="8">
    <location>
        <position position="334"/>
    </location>
    <ligand>
        <name>L-serine</name>
        <dbReference type="ChEBI" id="CHEBI:33384"/>
    </ligand>
</feature>
<feature type="binding site" evidence="9">
    <location>
        <begin position="219"/>
        <end position="221"/>
    </location>
    <ligand>
        <name>ATP</name>
        <dbReference type="ChEBI" id="CHEBI:30616"/>
    </ligand>
</feature>
<dbReference type="InterPro" id="IPR002314">
    <property type="entry name" value="aa-tRNA-synt_IIb"/>
</dbReference>
<dbReference type="EC" id="6.1.1.11" evidence="2"/>
<dbReference type="GO" id="GO:0006434">
    <property type="term" value="P:seryl-tRNA aminoacylation"/>
    <property type="evidence" value="ECO:0007669"/>
    <property type="project" value="InterPro"/>
</dbReference>
<dbReference type="EMBL" id="UFQT01000794">
    <property type="protein sequence ID" value="SSX27294.1"/>
    <property type="molecule type" value="Genomic_DNA"/>
</dbReference>
<proteinExistence type="inferred from homology"/>
<feature type="site" description="Important for serine binding" evidence="8">
    <location>
        <position position="336"/>
    </location>
</feature>
<keyword evidence="6" id="KW-0030">Aminoacyl-tRNA synthetase</keyword>
<dbReference type="Pfam" id="PF00587">
    <property type="entry name" value="tRNA-synt_2b"/>
    <property type="match status" value="1"/>
</dbReference>
<feature type="binding site" evidence="9">
    <location>
        <begin position="234"/>
        <end position="237"/>
    </location>
    <ligand>
        <name>ATP</name>
        <dbReference type="ChEBI" id="CHEBI:30616"/>
    </ligand>
</feature>
<dbReference type="FunFam" id="3.30.930.10:FF:000078">
    <property type="entry name" value="Seryl-tRNA synthetase"/>
    <property type="match status" value="1"/>
</dbReference>
<dbReference type="PROSITE" id="PS50862">
    <property type="entry name" value="AA_TRNA_LIGASE_II"/>
    <property type="match status" value="1"/>
</dbReference>
<evidence type="ECO:0000259" key="10">
    <source>
        <dbReference type="PROSITE" id="PS50862"/>
    </source>
</evidence>
<feature type="domain" description="Aminoacyl-transfer RNA synthetases class-II family profile" evidence="10">
    <location>
        <begin position="92"/>
        <end position="380"/>
    </location>
</feature>
<dbReference type="InterPro" id="IPR002317">
    <property type="entry name" value="Ser-tRNA-ligase_type_1"/>
</dbReference>
<evidence type="ECO:0000256" key="1">
    <source>
        <dbReference type="ARBA" id="ARBA00010728"/>
    </source>
</evidence>
<accession>A0A336MAC5</accession>
<dbReference type="OMA" id="PLNACGE"/>
<feature type="binding site" evidence="8">
    <location>
        <position position="188"/>
    </location>
    <ligand>
        <name>L-serine</name>
        <dbReference type="ChEBI" id="CHEBI:33384"/>
    </ligand>
</feature>
<evidence type="ECO:0000256" key="3">
    <source>
        <dbReference type="ARBA" id="ARBA00022598"/>
    </source>
</evidence>